<proteinExistence type="predicted"/>
<evidence type="ECO:0008006" key="3">
    <source>
        <dbReference type="Google" id="ProtNLM"/>
    </source>
</evidence>
<dbReference type="InterPro" id="IPR036291">
    <property type="entry name" value="NAD(P)-bd_dom_sf"/>
</dbReference>
<protein>
    <recommendedName>
        <fullName evidence="3">Alcohol dehydrogenase-like C-terminal domain-containing protein</fullName>
    </recommendedName>
</protein>
<dbReference type="PANTHER" id="PTHR43205:SF7">
    <property type="entry name" value="PROSTAGLANDIN REDUCTASE 1"/>
    <property type="match status" value="1"/>
</dbReference>
<dbReference type="Gene3D" id="3.40.50.720">
    <property type="entry name" value="NAD(P)-binding Rossmann-like Domain"/>
    <property type="match status" value="1"/>
</dbReference>
<name>A0A7I7VSY3_9MYCO</name>
<organism evidence="1 2">
    <name type="scientific">Mycolicibacterium doricum</name>
    <dbReference type="NCBI Taxonomy" id="126673"/>
    <lineage>
        <taxon>Bacteria</taxon>
        <taxon>Bacillati</taxon>
        <taxon>Actinomycetota</taxon>
        <taxon>Actinomycetes</taxon>
        <taxon>Mycobacteriales</taxon>
        <taxon>Mycobacteriaceae</taxon>
        <taxon>Mycolicibacterium</taxon>
    </lineage>
</organism>
<dbReference type="InterPro" id="IPR045010">
    <property type="entry name" value="MDR_fam"/>
</dbReference>
<gene>
    <name evidence="1" type="ORF">MDOR_07470</name>
</gene>
<dbReference type="AlphaFoldDB" id="A0A7I7VSY3"/>
<dbReference type="GO" id="GO:0016628">
    <property type="term" value="F:oxidoreductase activity, acting on the CH-CH group of donors, NAD or NADP as acceptor"/>
    <property type="evidence" value="ECO:0007669"/>
    <property type="project" value="InterPro"/>
</dbReference>
<evidence type="ECO:0000313" key="1">
    <source>
        <dbReference type="EMBL" id="BBZ06578.1"/>
    </source>
</evidence>
<sequence length="163" mass="17631">MGIAGGPRKCGWVREQLGADEVIDYKSEGLRDRIHETCPDGVDVFFDNVGGEVLDAVLDNLAGGARIALCGAISGYSDRLSRAALRNHVSLIVKRAVMRGFLVFEYLNRADEAIVELATWAGEGKLRSHIDVVEGLENAPEALRRIFIGENLGKQLVRIGGVG</sequence>
<dbReference type="Pfam" id="PF13602">
    <property type="entry name" value="ADH_zinc_N_2"/>
    <property type="match status" value="1"/>
</dbReference>
<accession>A0A7I7VSY3</accession>
<evidence type="ECO:0000313" key="2">
    <source>
        <dbReference type="Proteomes" id="UP000467201"/>
    </source>
</evidence>
<reference evidence="1 2" key="1">
    <citation type="journal article" date="2019" name="Emerg. Microbes Infect.">
        <title>Comprehensive subspecies identification of 175 nontuberculous mycobacteria species based on 7547 genomic profiles.</title>
        <authorList>
            <person name="Matsumoto Y."/>
            <person name="Kinjo T."/>
            <person name="Motooka D."/>
            <person name="Nabeya D."/>
            <person name="Jung N."/>
            <person name="Uechi K."/>
            <person name="Horii T."/>
            <person name="Iida T."/>
            <person name="Fujita J."/>
            <person name="Nakamura S."/>
        </authorList>
    </citation>
    <scope>NUCLEOTIDE SEQUENCE [LARGE SCALE GENOMIC DNA]</scope>
    <source>
        <strain evidence="1 2">JCM 12405</strain>
    </source>
</reference>
<dbReference type="RefSeq" id="WP_235849908.1">
    <property type="nucleotide sequence ID" value="NZ_AP022605.1"/>
</dbReference>
<dbReference type="EMBL" id="AP022605">
    <property type="protein sequence ID" value="BBZ06578.1"/>
    <property type="molecule type" value="Genomic_DNA"/>
</dbReference>
<dbReference type="Proteomes" id="UP000467201">
    <property type="component" value="Chromosome"/>
</dbReference>
<dbReference type="PANTHER" id="PTHR43205">
    <property type="entry name" value="PROSTAGLANDIN REDUCTASE"/>
    <property type="match status" value="1"/>
</dbReference>
<dbReference type="CDD" id="cd05288">
    <property type="entry name" value="PGDH"/>
    <property type="match status" value="1"/>
</dbReference>
<dbReference type="SUPFAM" id="SSF51735">
    <property type="entry name" value="NAD(P)-binding Rossmann-fold domains"/>
    <property type="match status" value="1"/>
</dbReference>
<dbReference type="KEGG" id="mdr:MDOR_07470"/>